<dbReference type="PANTHER" id="PTHR12708:SF0">
    <property type="entry name" value="DNA POLYMERASE EPSILON SUBUNIT 2"/>
    <property type="match status" value="1"/>
</dbReference>
<feature type="compositionally biased region" description="Polar residues" evidence="8">
    <location>
        <begin position="22"/>
        <end position="33"/>
    </location>
</feature>
<evidence type="ECO:0000313" key="10">
    <source>
        <dbReference type="EMBL" id="KZF20098.1"/>
    </source>
</evidence>
<evidence type="ECO:0000256" key="5">
    <source>
        <dbReference type="ARBA" id="ARBA00023125"/>
    </source>
</evidence>
<dbReference type="Pfam" id="PF04042">
    <property type="entry name" value="DNA_pol_E_B"/>
    <property type="match status" value="1"/>
</dbReference>
<comment type="subcellular location">
    <subcellularLocation>
        <location evidence="1">Nucleus</location>
    </subcellularLocation>
</comment>
<keyword evidence="4" id="KW-0235">DNA replication</keyword>
<dbReference type="STRING" id="1328760.A0A165A8L5"/>
<evidence type="ECO:0000256" key="3">
    <source>
        <dbReference type="ARBA" id="ARBA00016011"/>
    </source>
</evidence>
<name>A0A165A8L5_XYLHT</name>
<dbReference type="PANTHER" id="PTHR12708">
    <property type="entry name" value="DNA POLYMERASE EPSILON SUBUNIT B"/>
    <property type="match status" value="1"/>
</dbReference>
<evidence type="ECO:0000256" key="8">
    <source>
        <dbReference type="SAM" id="MobiDB-lite"/>
    </source>
</evidence>
<gene>
    <name evidence="10" type="ORF">L228DRAFT_263397</name>
</gene>
<dbReference type="RefSeq" id="XP_018185653.1">
    <property type="nucleotide sequence ID" value="XM_018334485.1"/>
</dbReference>
<organism evidence="10 11">
    <name type="scientific">Xylona heveae (strain CBS 132557 / TC161)</name>
    <dbReference type="NCBI Taxonomy" id="1328760"/>
    <lineage>
        <taxon>Eukaryota</taxon>
        <taxon>Fungi</taxon>
        <taxon>Dikarya</taxon>
        <taxon>Ascomycota</taxon>
        <taxon>Pezizomycotina</taxon>
        <taxon>Xylonomycetes</taxon>
        <taxon>Xylonales</taxon>
        <taxon>Xylonaceae</taxon>
        <taxon>Xylona</taxon>
    </lineage>
</organism>
<dbReference type="GO" id="GO:0042276">
    <property type="term" value="P:error-prone translesion synthesis"/>
    <property type="evidence" value="ECO:0007669"/>
    <property type="project" value="TreeGrafter"/>
</dbReference>
<dbReference type="OMA" id="PEDGAWF"/>
<dbReference type="InterPro" id="IPR016266">
    <property type="entry name" value="POLE2"/>
</dbReference>
<proteinExistence type="inferred from homology"/>
<dbReference type="FunCoup" id="A0A165A8L5">
    <property type="interactions" value="754"/>
</dbReference>
<sequence>MRPHQTPSRRTAPLFRPPHTPASHNPIPSSSPAFGTPVHPPKPYAPKDATSTKQTILPILLPPPTLRPLAFRTFTKKHNLTLSSSALQALASFIGTHCGAGWREQGLAEKVLEEVAKSWKKLGGPVIVDGESAELQTILKNIEGAMSGGRIQQGKSLSRQNSFAFGDGLEKLAADAVGGGSPGSLEREDSQASFGLSALGMDEEEEELASDPRKWLKVISAFEQPRLFYNVAKKHFERANAPPSLLASASQKTQLFRHRYDMVYQRLLRNESFQVPSLTPARSSLLRSTSNMATIQQAYKLTAITNLLGRSGTSHLLLGLLTIAPTGNLAINDLTGSIALDLTHARPVPEDGAWFAPGMIVLVDGIYEEDSNPAAEVLGGGGGIGGTIGGKFVGFSVGGPPCERRETSLGISLSGKDGDVVASGGFGWIDFLGVGSERAVGSRMRRIEDRVLRLSETGQEDGDDEEANSNHGRERMIILGEVNLDQMRTLDALRKVFEHYSSESSDNVPMTVVLMGNFVQHAVMAGGGSGGSIEYKEYFDALASTLSDFPTLLQHSTFIFVPGDNDPWASALSAGAATAIPRKNLPELFTSRIKRAFASAAADAERATGRKPDAEVIWTSNPSRLSLFGPTQEIVLFRDDISARFRRNAITFRPVPQQTLEPDPDAPAGDIVMADGAAPAPSQTEATPGVDDTEAGQEAQNSNPAQGMDVDHAVEAAESHTPAPAGRPNELSDGVGVDTTTASNQVSLDTQTARKLVKTILDQGYLSPFPLSIRPVIWDFATALELYPLPTALVLADQDAPPFTVTYEGCHVMNPGKLVAPDRKGIARWIEYDARTRRGQVKEVSF</sequence>
<protein>
    <recommendedName>
        <fullName evidence="3">DNA polymerase epsilon subunit B</fullName>
    </recommendedName>
    <alternativeName>
        <fullName evidence="7">DNA polymerase II subunit 2</fullName>
    </alternativeName>
</protein>
<evidence type="ECO:0000256" key="7">
    <source>
        <dbReference type="ARBA" id="ARBA00032930"/>
    </source>
</evidence>
<feature type="region of interest" description="Disordered" evidence="8">
    <location>
        <begin position="1"/>
        <end position="50"/>
    </location>
</feature>
<keyword evidence="11" id="KW-1185">Reference proteome</keyword>
<dbReference type="Proteomes" id="UP000076632">
    <property type="component" value="Unassembled WGS sequence"/>
</dbReference>
<evidence type="ECO:0000256" key="6">
    <source>
        <dbReference type="ARBA" id="ARBA00023242"/>
    </source>
</evidence>
<evidence type="ECO:0000256" key="1">
    <source>
        <dbReference type="ARBA" id="ARBA00004123"/>
    </source>
</evidence>
<evidence type="ECO:0000259" key="9">
    <source>
        <dbReference type="Pfam" id="PF04042"/>
    </source>
</evidence>
<comment type="similarity">
    <text evidence="2">Belongs to the DNA polymerase epsilon subunit B family.</text>
</comment>
<accession>A0A165A8L5</accession>
<evidence type="ECO:0000256" key="2">
    <source>
        <dbReference type="ARBA" id="ARBA00009560"/>
    </source>
</evidence>
<feature type="region of interest" description="Disordered" evidence="8">
    <location>
        <begin position="654"/>
        <end position="743"/>
    </location>
</feature>
<dbReference type="OrthoDB" id="10254730at2759"/>
<dbReference type="GO" id="GO:0008622">
    <property type="term" value="C:epsilon DNA polymerase complex"/>
    <property type="evidence" value="ECO:0007669"/>
    <property type="project" value="InterPro"/>
</dbReference>
<keyword evidence="5" id="KW-0238">DNA-binding</keyword>
<dbReference type="AlphaFoldDB" id="A0A165A8L5"/>
<keyword evidence="6" id="KW-0539">Nucleus</keyword>
<feature type="compositionally biased region" description="Basic and acidic residues" evidence="8">
    <location>
        <begin position="709"/>
        <end position="718"/>
    </location>
</feature>
<dbReference type="EMBL" id="KV407464">
    <property type="protein sequence ID" value="KZF20098.1"/>
    <property type="molecule type" value="Genomic_DNA"/>
</dbReference>
<dbReference type="GO" id="GO:0003677">
    <property type="term" value="F:DNA binding"/>
    <property type="evidence" value="ECO:0007669"/>
    <property type="project" value="UniProtKB-KW"/>
</dbReference>
<reference evidence="10 11" key="1">
    <citation type="journal article" date="2016" name="Fungal Biol.">
        <title>The genome of Xylona heveae provides a window into fungal endophytism.</title>
        <authorList>
            <person name="Gazis R."/>
            <person name="Kuo A."/>
            <person name="Riley R."/>
            <person name="LaButti K."/>
            <person name="Lipzen A."/>
            <person name="Lin J."/>
            <person name="Amirebrahimi M."/>
            <person name="Hesse C.N."/>
            <person name="Spatafora J.W."/>
            <person name="Henrissat B."/>
            <person name="Hainaut M."/>
            <person name="Grigoriev I.V."/>
            <person name="Hibbett D.S."/>
        </authorList>
    </citation>
    <scope>NUCLEOTIDE SEQUENCE [LARGE SCALE GENOMIC DNA]</scope>
    <source>
        <strain evidence="10 11">TC161</strain>
    </source>
</reference>
<evidence type="ECO:0000313" key="11">
    <source>
        <dbReference type="Proteomes" id="UP000076632"/>
    </source>
</evidence>
<evidence type="ECO:0000256" key="4">
    <source>
        <dbReference type="ARBA" id="ARBA00022705"/>
    </source>
</evidence>
<dbReference type="GO" id="GO:0006261">
    <property type="term" value="P:DNA-templated DNA replication"/>
    <property type="evidence" value="ECO:0007669"/>
    <property type="project" value="InterPro"/>
</dbReference>
<feature type="domain" description="DNA polymerase alpha/delta/epsilon subunit B" evidence="9">
    <location>
        <begin position="477"/>
        <end position="804"/>
    </location>
</feature>
<dbReference type="InParanoid" id="A0A165A8L5"/>
<dbReference type="GeneID" id="28899622"/>
<dbReference type="InterPro" id="IPR007185">
    <property type="entry name" value="DNA_pol_a/d/e_bsu"/>
</dbReference>